<accession>A0A381S4V3</accession>
<dbReference type="EMBL" id="UINC01002670">
    <property type="protein sequence ID" value="SUZ99106.1"/>
    <property type="molecule type" value="Genomic_DNA"/>
</dbReference>
<dbReference type="PANTHER" id="PTHR30035:SF3">
    <property type="entry name" value="INTERMEMBRANE PHOSPHOLIPID TRANSPORT SYSTEM LIPOPROTEIN MLAA"/>
    <property type="match status" value="1"/>
</dbReference>
<gene>
    <name evidence="2" type="ORF">METZ01_LOCUS51960</name>
</gene>
<dbReference type="PANTHER" id="PTHR30035">
    <property type="entry name" value="LIPOPROTEIN VACJ-RELATED"/>
    <property type="match status" value="1"/>
</dbReference>
<evidence type="ECO:0000256" key="1">
    <source>
        <dbReference type="ARBA" id="ARBA00022729"/>
    </source>
</evidence>
<dbReference type="Pfam" id="PF04333">
    <property type="entry name" value="MlaA"/>
    <property type="match status" value="1"/>
</dbReference>
<feature type="non-terminal residue" evidence="2">
    <location>
        <position position="1"/>
    </location>
</feature>
<organism evidence="2">
    <name type="scientific">marine metagenome</name>
    <dbReference type="NCBI Taxonomy" id="408172"/>
    <lineage>
        <taxon>unclassified sequences</taxon>
        <taxon>metagenomes</taxon>
        <taxon>ecological metagenomes</taxon>
    </lineage>
</organism>
<protein>
    <recommendedName>
        <fullName evidence="3">VacJ lipoprotein</fullName>
    </recommendedName>
</protein>
<dbReference type="AlphaFoldDB" id="A0A381S4V3"/>
<evidence type="ECO:0000313" key="2">
    <source>
        <dbReference type="EMBL" id="SUZ99106.1"/>
    </source>
</evidence>
<keyword evidence="1" id="KW-0732">Signal</keyword>
<reference evidence="2" key="1">
    <citation type="submission" date="2018-05" db="EMBL/GenBank/DDBJ databases">
        <authorList>
            <person name="Lanie J.A."/>
            <person name="Ng W.-L."/>
            <person name="Kazmierczak K.M."/>
            <person name="Andrzejewski T.M."/>
            <person name="Davidsen T.M."/>
            <person name="Wayne K.J."/>
            <person name="Tettelin H."/>
            <person name="Glass J.I."/>
            <person name="Rusch D."/>
            <person name="Podicherti R."/>
            <person name="Tsui H.-C.T."/>
            <person name="Winkler M.E."/>
        </authorList>
    </citation>
    <scope>NUCLEOTIDE SEQUENCE</scope>
</reference>
<dbReference type="PRINTS" id="PR01805">
    <property type="entry name" value="VACJLIPOPROT"/>
</dbReference>
<proteinExistence type="predicted"/>
<evidence type="ECO:0008006" key="3">
    <source>
        <dbReference type="Google" id="ProtNLM"/>
    </source>
</evidence>
<dbReference type="GO" id="GO:0016020">
    <property type="term" value="C:membrane"/>
    <property type="evidence" value="ECO:0007669"/>
    <property type="project" value="InterPro"/>
</dbReference>
<dbReference type="GO" id="GO:0120010">
    <property type="term" value="P:intermembrane phospholipid transfer"/>
    <property type="evidence" value="ECO:0007669"/>
    <property type="project" value="TreeGrafter"/>
</dbReference>
<dbReference type="InterPro" id="IPR007428">
    <property type="entry name" value="MlaA"/>
</dbReference>
<sequence>MLNHSFLKIILSFGLSLIVLSGCSYQNILTNDENDPLEAINRNFYAFNDNLDKIIVEPTADGYDFVTPNAFQTGVNNFFDNFQYPITIANQLLQGNIKLASQDTLRLIINSTIGLAGLFDPAKNMGFTKHDEDFGQTLAVWGVGEGPYLMLPFLGPYSLRDLTGNVVDYIFDPWIYVDGTNRKIKLKAIEGLQDRADLSTIEHELDNSYDPYKYIKDSYFQNRSYKINNGLSLEEDEEDLI</sequence>
<name>A0A381S4V3_9ZZZZ</name>
<feature type="non-terminal residue" evidence="2">
    <location>
        <position position="241"/>
    </location>
</feature>